<protein>
    <submittedName>
        <fullName evidence="3">Uncharacterized protein LOC116200399</fullName>
    </submittedName>
</protein>
<reference evidence="2" key="1">
    <citation type="journal article" date="2020" name="Plant Biotechnol. J.">
        <title>The pomegranate (Punica granatum L.) draft genome dissects genetic divergence between soft- and hard-seeded cultivars.</title>
        <authorList>
            <person name="Luo X."/>
            <person name="Li H."/>
            <person name="Wu Z."/>
            <person name="Yao W."/>
            <person name="Zhao P."/>
            <person name="Cao D."/>
            <person name="Yu H."/>
            <person name="Li K."/>
            <person name="Poudel K."/>
            <person name="Zhao D."/>
            <person name="Zhang F."/>
            <person name="Xia X."/>
            <person name="Chen L."/>
            <person name="Wang Q."/>
            <person name="Jing D."/>
            <person name="Cao S."/>
        </authorList>
    </citation>
    <scope>NUCLEOTIDE SEQUENCE [LARGE SCALE GENOMIC DNA]</scope>
    <source>
        <strain evidence="2">cv. Tunisia</strain>
    </source>
</reference>
<accession>A0A6P8CTF1</accession>
<dbReference type="RefSeq" id="XP_031387105.1">
    <property type="nucleotide sequence ID" value="XM_031531245.1"/>
</dbReference>
<gene>
    <name evidence="3" type="primary">LOC116200399</name>
</gene>
<sequence>MNSGVSMKRDGGHSYYGISEEVIQLEYPGLLVRTVVLFFCEWFYHTPETGTRMYPQTEIIEVKQRRRIQDYNPVLLKRPNKSIIFYGPLWRDTVTCRWEDKCVITQQPVEKHCLLLPSSSPPYTLCVSVNGSLSAQPTTPPPLSLCPTTGSWDCCDCPSCLSSAHYNRRRKVLCFCGNKNSKRDVPAGWRLLGKVEAGEGTDTEEGERRGTGLAGLRTIAVRLAGGGSRRKKSRKRPVKVKDKLMDWWHKMVFPVRRLWFAVSTRVKSREKGAGLLKLHDDVQTCGYEDVQVMWEMLRRSETETMAPNHGKRKQRPFWRVFVWSNHNAASSLPGHRA</sequence>
<organism evidence="2 3">
    <name type="scientific">Punica granatum</name>
    <name type="common">Pomegranate</name>
    <dbReference type="NCBI Taxonomy" id="22663"/>
    <lineage>
        <taxon>Eukaryota</taxon>
        <taxon>Viridiplantae</taxon>
        <taxon>Streptophyta</taxon>
        <taxon>Embryophyta</taxon>
        <taxon>Tracheophyta</taxon>
        <taxon>Spermatophyta</taxon>
        <taxon>Magnoliopsida</taxon>
        <taxon>eudicotyledons</taxon>
        <taxon>Gunneridae</taxon>
        <taxon>Pentapetalae</taxon>
        <taxon>rosids</taxon>
        <taxon>malvids</taxon>
        <taxon>Myrtales</taxon>
        <taxon>Lythraceae</taxon>
        <taxon>Punica</taxon>
    </lineage>
</organism>
<reference evidence="3" key="2">
    <citation type="submission" date="2025-08" db="UniProtKB">
        <authorList>
            <consortium name="RefSeq"/>
        </authorList>
    </citation>
    <scope>IDENTIFICATION</scope>
    <source>
        <tissue evidence="3">Leaf</tissue>
    </source>
</reference>
<dbReference type="Pfam" id="PF13952">
    <property type="entry name" value="DUF4216"/>
    <property type="match status" value="1"/>
</dbReference>
<dbReference type="InterPro" id="IPR025312">
    <property type="entry name" value="DUF4216"/>
</dbReference>
<dbReference type="PANTHER" id="PTHR33181:SF19">
    <property type="entry name" value="OS04G0658200 PROTEIN"/>
    <property type="match status" value="1"/>
</dbReference>
<keyword evidence="2" id="KW-1185">Reference proteome</keyword>
<dbReference type="GeneID" id="116200399"/>
<dbReference type="PANTHER" id="PTHR33181">
    <property type="entry name" value="OS01G0778500 PROTEIN"/>
    <property type="match status" value="1"/>
</dbReference>
<feature type="domain" description="DUF4216" evidence="1">
    <location>
        <begin position="23"/>
        <end position="83"/>
    </location>
</feature>
<evidence type="ECO:0000313" key="2">
    <source>
        <dbReference type="Proteomes" id="UP000515151"/>
    </source>
</evidence>
<name>A0A6P8CTF1_PUNGR</name>
<evidence type="ECO:0000313" key="3">
    <source>
        <dbReference type="RefSeq" id="XP_031387105.1"/>
    </source>
</evidence>
<evidence type="ECO:0000259" key="1">
    <source>
        <dbReference type="Pfam" id="PF13952"/>
    </source>
</evidence>
<dbReference type="AlphaFoldDB" id="A0A6P8CTF1"/>
<dbReference type="Proteomes" id="UP000515151">
    <property type="component" value="Chromosome 3"/>
</dbReference>
<dbReference type="OrthoDB" id="689242at2759"/>
<proteinExistence type="predicted"/>